<sequence>MKLTISKSLLCTIVTVTFLFSCKEKKSQKTSYLNFPTPLTVETPWDVDRKLQTELTTKGEFTQVQRLFEILSWQWFISLNWPLDAKGNPQANISDNGDPEWFEWKESYEVFRPNGQAPSPWGTFNPPNHFTIPKNYNNEKILFRANKFVDFKNQDIEDEIDQAFTGPIWDQNGNITRYEVRMNEIEFDYIVKNELYNYDGQIQFSKNVGNVTFPEGARKQEGVFEIKVAWKILEESDIESRYFTTEGYVISSIEGNYEKKKVGMVGMHISSKTESSPQWIWTTFEHVDNLEVNELEVVDGKPLKASYHNSNSIEPVNVFPDTTRLKAEGKPFRTQIQRIDPISGATKELNLNVQALLKNANSKLQYYQQIGTQWPTDPSAKPYTYGNTGGAVKDTIYTLPEAVTNKSGGKPTPVYLTNMIMETYFQGGTIVGNNEQVVQTYLQRKDKNSPYKVVYQDTLGNTTTNATSGFDVYMTNEPAYFQMNSNPVGYDTSNSHQLIYGTESCIGCHFSSNIATDYTLNADGTKSPVFNSRPSSADFSWLLNQKPSFLPTSTENK</sequence>
<reference evidence="1 2" key="1">
    <citation type="submission" date="2020-03" db="EMBL/GenBank/DDBJ databases">
        <title>Genomic Encyclopedia of Type Strains, Phase IV (KMG-IV): sequencing the most valuable type-strain genomes for metagenomic binning, comparative biology and taxonomic classification.</title>
        <authorList>
            <person name="Goeker M."/>
        </authorList>
    </citation>
    <scope>NUCLEOTIDE SEQUENCE [LARGE SCALE GENOMIC DNA]</scope>
    <source>
        <strain evidence="1 2">DSM 101599</strain>
    </source>
</reference>
<evidence type="ECO:0008006" key="3">
    <source>
        <dbReference type="Google" id="ProtNLM"/>
    </source>
</evidence>
<evidence type="ECO:0000313" key="2">
    <source>
        <dbReference type="Proteomes" id="UP000745859"/>
    </source>
</evidence>
<dbReference type="RefSeq" id="WP_167190334.1">
    <property type="nucleotide sequence ID" value="NZ_JAASQL010000006.1"/>
</dbReference>
<evidence type="ECO:0000313" key="1">
    <source>
        <dbReference type="EMBL" id="NIJ46361.1"/>
    </source>
</evidence>
<gene>
    <name evidence="1" type="ORF">FHR24_002848</name>
</gene>
<protein>
    <recommendedName>
        <fullName evidence="3">Cytochrome P460</fullName>
    </recommendedName>
</protein>
<keyword evidence="2" id="KW-1185">Reference proteome</keyword>
<dbReference type="PROSITE" id="PS51257">
    <property type="entry name" value="PROKAR_LIPOPROTEIN"/>
    <property type="match status" value="1"/>
</dbReference>
<dbReference type="Proteomes" id="UP000745859">
    <property type="component" value="Unassembled WGS sequence"/>
</dbReference>
<dbReference type="EMBL" id="JAASQL010000006">
    <property type="protein sequence ID" value="NIJ46361.1"/>
    <property type="molecule type" value="Genomic_DNA"/>
</dbReference>
<organism evidence="1 2">
    <name type="scientific">Wenyingzhuangia heitensis</name>
    <dbReference type="NCBI Taxonomy" id="1487859"/>
    <lineage>
        <taxon>Bacteria</taxon>
        <taxon>Pseudomonadati</taxon>
        <taxon>Bacteroidota</taxon>
        <taxon>Flavobacteriia</taxon>
        <taxon>Flavobacteriales</taxon>
        <taxon>Flavobacteriaceae</taxon>
        <taxon>Wenyingzhuangia</taxon>
    </lineage>
</organism>
<accession>A0ABX0UG27</accession>
<comment type="caution">
    <text evidence="1">The sequence shown here is derived from an EMBL/GenBank/DDBJ whole genome shotgun (WGS) entry which is preliminary data.</text>
</comment>
<proteinExistence type="predicted"/>
<name>A0ABX0UG27_9FLAO</name>